<feature type="domain" description="G-protein coupled receptors family 3 profile" evidence="14">
    <location>
        <begin position="581"/>
        <end position="650"/>
    </location>
</feature>
<dbReference type="AlphaFoldDB" id="A0A8C4Q5Z2"/>
<keyword evidence="9" id="KW-0675">Receptor</keyword>
<organism evidence="15 16">
    <name type="scientific">Eptatretus burgeri</name>
    <name type="common">Inshore hagfish</name>
    <dbReference type="NCBI Taxonomy" id="7764"/>
    <lineage>
        <taxon>Eukaryota</taxon>
        <taxon>Metazoa</taxon>
        <taxon>Chordata</taxon>
        <taxon>Craniata</taxon>
        <taxon>Vertebrata</taxon>
        <taxon>Cyclostomata</taxon>
        <taxon>Myxini</taxon>
        <taxon>Myxiniformes</taxon>
        <taxon>Myxinidae</taxon>
        <taxon>Eptatretinae</taxon>
        <taxon>Eptatretus</taxon>
    </lineage>
</organism>
<protein>
    <recommendedName>
        <fullName evidence="14">G-protein coupled receptors family 3 profile domain-containing protein</fullName>
    </recommendedName>
</protein>
<name>A0A8C4Q5Z2_EPTBU</name>
<evidence type="ECO:0000256" key="7">
    <source>
        <dbReference type="ARBA" id="ARBA00023040"/>
    </source>
</evidence>
<feature type="signal peptide" evidence="13">
    <location>
        <begin position="1"/>
        <end position="31"/>
    </location>
</feature>
<dbReference type="Pfam" id="PF00003">
    <property type="entry name" value="7tm_3"/>
    <property type="match status" value="2"/>
</dbReference>
<sequence>MCVCEILYRAICQKCLFLLFTLLLGVHSHLAQSRLCTGPTKGGMSGLVKNGEIMFGSLMPLHFGISGEEQPSTKLPQIPGCIHFLPRAFRWAIAVMFAVNEINHNDDLLPNITLGYFIGDSCFGVPQTVQASLHFMDPTSEIDEACNYFSATCKCLSDKKQFPSYLRTDPSDVHQASAIVHLVQHFSWIYMGVLGVDDDYGLKGVTQFIIESEKNGLCIAFNDKIPKITDSNAHRNLAEIVQMTKAKVILLYTNDIDLIPFVEEALHQNVTGKIWISSEGWATSPVLSTPQYAHILHGSMGFALRSGSVPGLSDMLMSLQPKITQKNNSFQLQDTNINSELIQETFTNVTSPFGNDIKIDNPLRSCSGNERLQEAETSFTDDSQLRKTYVAYVAVYAVAHALHDMQACVTGNGPFHNNSCVNTNNSEHWQVLFYLRKLLFYNNRGEPVTFDENGDPIAVYDLIQWQKIGDGRIHFVKVGGYDSSASADQYLKIDSVIIWGSPKHEVPQSLCSESCRPGTRRLPLRGEPFCCFECVPCNAGEFSNDTDSEDCVHCQNEFWSNAEHTGCVQMPEEYLAFSDPLSIALLAFASMGVVTVIIIGLIMFLHRKLPILQKTNHYEIGILLIISIMTLISCVLFVGRPAQLVCQMHEAVSCFCLAISKWIFIGIITVLQIIFHTTWALIGHPDAIRNTQTKQGVIILECGGSSSAFSIGSIANLGILVLICLILALKGHKSSVAENETKFIIFSMTYCVLVGLTFVPAYVSTQGKYNVATEIFAIIATVHGLLGCIFVPKCYTVLSKWKEIVHFDCNPSRGTTHEGGGGKCIFYHEVNGNERYILIATQAEVQPMR</sequence>
<evidence type="ECO:0000256" key="4">
    <source>
        <dbReference type="ARBA" id="ARBA00022692"/>
    </source>
</evidence>
<dbReference type="FunFam" id="3.40.50.2300:FF:000016">
    <property type="entry name" value="Taste 1 receptor member 2"/>
    <property type="match status" value="1"/>
</dbReference>
<dbReference type="PROSITE" id="PS50259">
    <property type="entry name" value="G_PROTEIN_RECEP_F3_4"/>
    <property type="match status" value="2"/>
</dbReference>
<keyword evidence="4 12" id="KW-0812">Transmembrane</keyword>
<feature type="transmembrane region" description="Helical" evidence="12">
    <location>
        <begin position="741"/>
        <end position="763"/>
    </location>
</feature>
<accession>A0A8C4Q5Z2</accession>
<reference evidence="15" key="1">
    <citation type="submission" date="2025-08" db="UniProtKB">
        <authorList>
            <consortium name="Ensembl"/>
        </authorList>
    </citation>
    <scope>IDENTIFICATION</scope>
</reference>
<dbReference type="InterPro" id="IPR001828">
    <property type="entry name" value="ANF_lig-bd_rcpt"/>
</dbReference>
<evidence type="ECO:0000256" key="3">
    <source>
        <dbReference type="ARBA" id="ARBA00022475"/>
    </source>
</evidence>
<feature type="transmembrane region" description="Helical" evidence="12">
    <location>
        <begin position="651"/>
        <end position="675"/>
    </location>
</feature>
<dbReference type="PANTHER" id="PTHR24061">
    <property type="entry name" value="CALCIUM-SENSING RECEPTOR-RELATED"/>
    <property type="match status" value="1"/>
</dbReference>
<feature type="domain" description="G-protein coupled receptors family 3 profile" evidence="14">
    <location>
        <begin position="660"/>
        <end position="800"/>
    </location>
</feature>
<feature type="transmembrane region" description="Helical" evidence="12">
    <location>
        <begin position="775"/>
        <end position="792"/>
    </location>
</feature>
<evidence type="ECO:0000259" key="14">
    <source>
        <dbReference type="PROSITE" id="PS50259"/>
    </source>
</evidence>
<feature type="transmembrane region" description="Helical" evidence="12">
    <location>
        <begin position="583"/>
        <end position="606"/>
    </location>
</feature>
<evidence type="ECO:0000313" key="16">
    <source>
        <dbReference type="Proteomes" id="UP000694388"/>
    </source>
</evidence>
<comment type="similarity">
    <text evidence="2">Belongs to the G-protein coupled receptor 3 family.</text>
</comment>
<dbReference type="PRINTS" id="PR01535">
    <property type="entry name" value="VOMERONASL2R"/>
</dbReference>
<evidence type="ECO:0000256" key="1">
    <source>
        <dbReference type="ARBA" id="ARBA00004651"/>
    </source>
</evidence>
<dbReference type="InterPro" id="IPR028082">
    <property type="entry name" value="Peripla_BP_I"/>
</dbReference>
<dbReference type="PANTHER" id="PTHR24061:SF422">
    <property type="entry name" value="G-PROTEIN COUPLED RECEPTORS FAMILY 3 PROFILE DOMAIN-CONTAINING PROTEIN"/>
    <property type="match status" value="1"/>
</dbReference>
<dbReference type="Ensembl" id="ENSEBUT00000011124.1">
    <property type="protein sequence ID" value="ENSEBUP00000010573.1"/>
    <property type="gene ID" value="ENSEBUG00000006800.1"/>
</dbReference>
<dbReference type="GO" id="GO:0004930">
    <property type="term" value="F:G protein-coupled receptor activity"/>
    <property type="evidence" value="ECO:0007669"/>
    <property type="project" value="UniProtKB-KW"/>
</dbReference>
<dbReference type="OMA" id="INTHNTP"/>
<keyword evidence="16" id="KW-1185">Reference proteome</keyword>
<dbReference type="SUPFAM" id="SSF53822">
    <property type="entry name" value="Periplasmic binding protein-like I"/>
    <property type="match status" value="1"/>
</dbReference>
<dbReference type="InterPro" id="IPR004073">
    <property type="entry name" value="GPCR_3_vmron_rcpt_2"/>
</dbReference>
<comment type="subcellular location">
    <subcellularLocation>
        <location evidence="1">Cell membrane</location>
        <topology evidence="1">Multi-pass membrane protein</topology>
    </subcellularLocation>
</comment>
<keyword evidence="8 12" id="KW-0472">Membrane</keyword>
<dbReference type="InterPro" id="IPR000337">
    <property type="entry name" value="GPCR_3"/>
</dbReference>
<feature type="transmembrane region" description="Helical" evidence="12">
    <location>
        <begin position="708"/>
        <end position="729"/>
    </location>
</feature>
<keyword evidence="7" id="KW-0297">G-protein coupled receptor</keyword>
<evidence type="ECO:0000256" key="9">
    <source>
        <dbReference type="ARBA" id="ARBA00023170"/>
    </source>
</evidence>
<dbReference type="InterPro" id="IPR000068">
    <property type="entry name" value="GPCR_3_Ca_sens_rcpt-rel"/>
</dbReference>
<dbReference type="PRINTS" id="PR00248">
    <property type="entry name" value="GPCRMGR"/>
</dbReference>
<dbReference type="GeneTree" id="ENSGT01150000286997"/>
<dbReference type="Pfam" id="PF07562">
    <property type="entry name" value="NCD3G"/>
    <property type="match status" value="1"/>
</dbReference>
<feature type="transmembrane region" description="Helical" evidence="12">
    <location>
        <begin position="618"/>
        <end position="639"/>
    </location>
</feature>
<dbReference type="FunFam" id="2.10.50.30:FF:000002">
    <property type="entry name" value="Vomeronasal 2 receptor, h1"/>
    <property type="match status" value="1"/>
</dbReference>
<evidence type="ECO:0000256" key="13">
    <source>
        <dbReference type="SAM" id="SignalP"/>
    </source>
</evidence>
<evidence type="ECO:0000256" key="5">
    <source>
        <dbReference type="ARBA" id="ARBA00022729"/>
    </source>
</evidence>
<proteinExistence type="inferred from homology"/>
<dbReference type="Proteomes" id="UP000694388">
    <property type="component" value="Unplaced"/>
</dbReference>
<keyword evidence="5 13" id="KW-0732">Signal</keyword>
<dbReference type="InterPro" id="IPR017978">
    <property type="entry name" value="GPCR_3_C"/>
</dbReference>
<dbReference type="GO" id="GO:0005886">
    <property type="term" value="C:plasma membrane"/>
    <property type="evidence" value="ECO:0007669"/>
    <property type="project" value="UniProtKB-SubCell"/>
</dbReference>
<evidence type="ECO:0000313" key="15">
    <source>
        <dbReference type="Ensembl" id="ENSEBUP00000010573.1"/>
    </source>
</evidence>
<evidence type="ECO:0000256" key="6">
    <source>
        <dbReference type="ARBA" id="ARBA00022989"/>
    </source>
</evidence>
<feature type="chain" id="PRO_5034029961" description="G-protein coupled receptors family 3 profile domain-containing protein" evidence="13">
    <location>
        <begin position="32"/>
        <end position="849"/>
    </location>
</feature>
<dbReference type="Gene3D" id="2.10.50.30">
    <property type="entry name" value="GPCR, family 3, nine cysteines domain"/>
    <property type="match status" value="1"/>
</dbReference>
<dbReference type="InterPro" id="IPR038550">
    <property type="entry name" value="GPCR_3_9-Cys_sf"/>
</dbReference>
<dbReference type="Gene3D" id="3.40.50.2300">
    <property type="match status" value="3"/>
</dbReference>
<keyword evidence="10" id="KW-0325">Glycoprotein</keyword>
<evidence type="ECO:0000256" key="8">
    <source>
        <dbReference type="ARBA" id="ARBA00023136"/>
    </source>
</evidence>
<evidence type="ECO:0000256" key="2">
    <source>
        <dbReference type="ARBA" id="ARBA00007242"/>
    </source>
</evidence>
<dbReference type="Pfam" id="PF01094">
    <property type="entry name" value="ANF_receptor"/>
    <property type="match status" value="1"/>
</dbReference>
<reference evidence="15" key="2">
    <citation type="submission" date="2025-09" db="UniProtKB">
        <authorList>
            <consortium name="Ensembl"/>
        </authorList>
    </citation>
    <scope>IDENTIFICATION</scope>
</reference>
<keyword evidence="11" id="KW-0807">Transducer</keyword>
<keyword evidence="3" id="KW-1003">Cell membrane</keyword>
<evidence type="ECO:0000256" key="12">
    <source>
        <dbReference type="SAM" id="Phobius"/>
    </source>
</evidence>
<keyword evidence="6 12" id="KW-1133">Transmembrane helix</keyword>
<evidence type="ECO:0000256" key="10">
    <source>
        <dbReference type="ARBA" id="ARBA00023180"/>
    </source>
</evidence>
<dbReference type="InterPro" id="IPR011500">
    <property type="entry name" value="GPCR_3_9-Cys_dom"/>
</dbReference>
<evidence type="ECO:0000256" key="11">
    <source>
        <dbReference type="ARBA" id="ARBA00023224"/>
    </source>
</evidence>